<evidence type="ECO:0000313" key="3">
    <source>
        <dbReference type="Proteomes" id="UP000824219"/>
    </source>
</evidence>
<gene>
    <name evidence="2" type="ORF">KOW79_014820</name>
</gene>
<proteinExistence type="predicted"/>
<comment type="caution">
    <text evidence="2">The sequence shown here is derived from an EMBL/GenBank/DDBJ whole genome shotgun (WGS) entry which is preliminary data.</text>
</comment>
<feature type="region of interest" description="Disordered" evidence="1">
    <location>
        <begin position="1"/>
        <end position="67"/>
    </location>
</feature>
<keyword evidence="3" id="KW-1185">Reference proteome</keyword>
<evidence type="ECO:0000313" key="2">
    <source>
        <dbReference type="EMBL" id="KAG7321962.1"/>
    </source>
</evidence>
<sequence length="67" mass="7963">MFTAHSSRCSERRRERRTAAYQLTTRQNQERMKRPPQIQNWPKASEQINGPTLNWRHRRAAAGQSMP</sequence>
<name>A0A9D3NJG3_9TELE</name>
<reference evidence="2 3" key="1">
    <citation type="submission" date="2021-06" db="EMBL/GenBank/DDBJ databases">
        <title>Chromosome-level genome assembly of the red-tail catfish (Hemibagrus wyckioides).</title>
        <authorList>
            <person name="Shao F."/>
        </authorList>
    </citation>
    <scope>NUCLEOTIDE SEQUENCE [LARGE SCALE GENOMIC DNA]</scope>
    <source>
        <strain evidence="2">EC202008001</strain>
        <tissue evidence="2">Blood</tissue>
    </source>
</reference>
<accession>A0A9D3NJG3</accession>
<dbReference type="EMBL" id="JAHKSW010000017">
    <property type="protein sequence ID" value="KAG7321962.1"/>
    <property type="molecule type" value="Genomic_DNA"/>
</dbReference>
<dbReference type="Proteomes" id="UP000824219">
    <property type="component" value="Linkage Group LG17"/>
</dbReference>
<evidence type="ECO:0000256" key="1">
    <source>
        <dbReference type="SAM" id="MobiDB-lite"/>
    </source>
</evidence>
<organism evidence="2 3">
    <name type="scientific">Hemibagrus wyckioides</name>
    <dbReference type="NCBI Taxonomy" id="337641"/>
    <lineage>
        <taxon>Eukaryota</taxon>
        <taxon>Metazoa</taxon>
        <taxon>Chordata</taxon>
        <taxon>Craniata</taxon>
        <taxon>Vertebrata</taxon>
        <taxon>Euteleostomi</taxon>
        <taxon>Actinopterygii</taxon>
        <taxon>Neopterygii</taxon>
        <taxon>Teleostei</taxon>
        <taxon>Ostariophysi</taxon>
        <taxon>Siluriformes</taxon>
        <taxon>Bagridae</taxon>
        <taxon>Hemibagrus</taxon>
    </lineage>
</organism>
<dbReference type="AlphaFoldDB" id="A0A9D3NJG3"/>
<protein>
    <submittedName>
        <fullName evidence="2">Uncharacterized protein</fullName>
    </submittedName>
</protein>
<feature type="compositionally biased region" description="Polar residues" evidence="1">
    <location>
        <begin position="37"/>
        <end position="52"/>
    </location>
</feature>